<accession>A0A1L7CTG9</accession>
<keyword evidence="4" id="KW-1185">Reference proteome</keyword>
<dbReference type="InterPro" id="IPR011856">
    <property type="entry name" value="tRNA_endonuc-like_dom_sf"/>
</dbReference>
<dbReference type="EMBL" id="CP009247">
    <property type="protein sequence ID" value="APT89121.1"/>
    <property type="molecule type" value="Genomic_DNA"/>
</dbReference>
<dbReference type="STRING" id="1437875.CFRA_07455"/>
<dbReference type="PANTHER" id="PTHR34039:SF1">
    <property type="entry name" value="UPF0102 PROTEIN YRAN"/>
    <property type="match status" value="1"/>
</dbReference>
<dbReference type="SUPFAM" id="SSF52980">
    <property type="entry name" value="Restriction endonuclease-like"/>
    <property type="match status" value="1"/>
</dbReference>
<sequence>MLGRRGEDHVAAAYERGGARVLGQNVREGRDEIDLIAEEEDGTVVFVEVKTRRGRGFGGAEAVTAAKLRRMRRAAAAWLAERAWVQVRLDVVEVVVAGDGTAALTRFKGVDEGA</sequence>
<gene>
    <name evidence="3" type="ORF">CFRA_07455</name>
</gene>
<proteinExistence type="inferred from homology"/>
<protein>
    <recommendedName>
        <fullName evidence="2">UPF0102 protein CFRA_07455</fullName>
    </recommendedName>
</protein>
<dbReference type="Pfam" id="PF02021">
    <property type="entry name" value="UPF0102"/>
    <property type="match status" value="1"/>
</dbReference>
<dbReference type="GO" id="GO:0003676">
    <property type="term" value="F:nucleic acid binding"/>
    <property type="evidence" value="ECO:0007669"/>
    <property type="project" value="InterPro"/>
</dbReference>
<dbReference type="PANTHER" id="PTHR34039">
    <property type="entry name" value="UPF0102 PROTEIN YRAN"/>
    <property type="match status" value="1"/>
</dbReference>
<evidence type="ECO:0000256" key="1">
    <source>
        <dbReference type="ARBA" id="ARBA00006738"/>
    </source>
</evidence>
<name>A0A1L7CTG9_9CORY</name>
<evidence type="ECO:0000313" key="4">
    <source>
        <dbReference type="Proteomes" id="UP000185434"/>
    </source>
</evidence>
<dbReference type="Proteomes" id="UP000185434">
    <property type="component" value="Chromosome"/>
</dbReference>
<dbReference type="KEGG" id="cfk:CFRA_07455"/>
<dbReference type="InterPro" id="IPR011335">
    <property type="entry name" value="Restrct_endonuc-II-like"/>
</dbReference>
<dbReference type="HAMAP" id="MF_00048">
    <property type="entry name" value="UPF0102"/>
    <property type="match status" value="1"/>
</dbReference>
<reference evidence="3 4" key="1">
    <citation type="submission" date="2014-08" db="EMBL/GenBank/DDBJ databases">
        <title>Complete genome sequence of Corynebacterium frankenforstense ST18(T) (=DSM 45800(T)), isolated from raw cow milk.</title>
        <authorList>
            <person name="Ruckert C."/>
            <person name="Albersmeier A."/>
            <person name="Winkler A."/>
            <person name="Lipski A."/>
            <person name="Kalinowski J."/>
        </authorList>
    </citation>
    <scope>NUCLEOTIDE SEQUENCE [LARGE SCALE GENOMIC DNA]</scope>
    <source>
        <strain evidence="3 4">ST18</strain>
    </source>
</reference>
<dbReference type="AlphaFoldDB" id="A0A1L7CTG9"/>
<evidence type="ECO:0000313" key="3">
    <source>
        <dbReference type="EMBL" id="APT89121.1"/>
    </source>
</evidence>
<dbReference type="Gene3D" id="3.40.1350.10">
    <property type="match status" value="1"/>
</dbReference>
<evidence type="ECO:0000256" key="2">
    <source>
        <dbReference type="HAMAP-Rule" id="MF_00048"/>
    </source>
</evidence>
<organism evidence="3 4">
    <name type="scientific">Corynebacterium frankenforstense DSM 45800</name>
    <dbReference type="NCBI Taxonomy" id="1437875"/>
    <lineage>
        <taxon>Bacteria</taxon>
        <taxon>Bacillati</taxon>
        <taxon>Actinomycetota</taxon>
        <taxon>Actinomycetes</taxon>
        <taxon>Mycobacteriales</taxon>
        <taxon>Corynebacteriaceae</taxon>
        <taxon>Corynebacterium</taxon>
    </lineage>
</organism>
<dbReference type="InterPro" id="IPR003509">
    <property type="entry name" value="UPF0102_YraN-like"/>
</dbReference>
<comment type="similarity">
    <text evidence="1 2">Belongs to the UPF0102 family.</text>
</comment>